<dbReference type="SUPFAM" id="SSF52402">
    <property type="entry name" value="Adenine nucleotide alpha hydrolases-like"/>
    <property type="match status" value="1"/>
</dbReference>
<proteinExistence type="inferred from homology"/>
<feature type="domain" description="UspA" evidence="2">
    <location>
        <begin position="6"/>
        <end position="145"/>
    </location>
</feature>
<reference evidence="3" key="1">
    <citation type="submission" date="2020-02" db="EMBL/GenBank/DDBJ databases">
        <authorList>
            <person name="Meier V. D."/>
        </authorList>
    </citation>
    <scope>NUCLEOTIDE SEQUENCE</scope>
    <source>
        <strain evidence="3">AVDCRST_MAG70</strain>
    </source>
</reference>
<evidence type="ECO:0000256" key="1">
    <source>
        <dbReference type="ARBA" id="ARBA00008791"/>
    </source>
</evidence>
<accession>A0A6J4UMH9</accession>
<dbReference type="EMBL" id="CADCWH010000191">
    <property type="protein sequence ID" value="CAA9554743.1"/>
    <property type="molecule type" value="Genomic_DNA"/>
</dbReference>
<dbReference type="AlphaFoldDB" id="A0A6J4UMH9"/>
<sequence length="149" mass="16101">MPTSLQNVVVPLSGGVDDERILDLLGHLADRETSRVTLVYVVEVLQSMTLDAELPTEVSAGEAILSRAERLAAGDKSSRPRFARVTTEILQARTAGAAIVDEAVERHADAIVLAATIRKIHGRITLGDTVEYVLKHAPCEVILIREPLS</sequence>
<dbReference type="CDD" id="cd00293">
    <property type="entry name" value="USP-like"/>
    <property type="match status" value="1"/>
</dbReference>
<dbReference type="PANTHER" id="PTHR46268:SF6">
    <property type="entry name" value="UNIVERSAL STRESS PROTEIN UP12"/>
    <property type="match status" value="1"/>
</dbReference>
<dbReference type="Gene3D" id="3.40.50.620">
    <property type="entry name" value="HUPs"/>
    <property type="match status" value="1"/>
</dbReference>
<protein>
    <recommendedName>
        <fullName evidence="2">UspA domain-containing protein</fullName>
    </recommendedName>
</protein>
<dbReference type="PRINTS" id="PR01438">
    <property type="entry name" value="UNVRSLSTRESS"/>
</dbReference>
<dbReference type="InterPro" id="IPR014729">
    <property type="entry name" value="Rossmann-like_a/b/a_fold"/>
</dbReference>
<dbReference type="InterPro" id="IPR006015">
    <property type="entry name" value="Universal_stress_UspA"/>
</dbReference>
<evidence type="ECO:0000259" key="2">
    <source>
        <dbReference type="Pfam" id="PF00582"/>
    </source>
</evidence>
<gene>
    <name evidence="3" type="ORF">AVDCRST_MAG70-1202</name>
</gene>
<comment type="similarity">
    <text evidence="1">Belongs to the universal stress protein A family.</text>
</comment>
<evidence type="ECO:0000313" key="3">
    <source>
        <dbReference type="EMBL" id="CAA9554743.1"/>
    </source>
</evidence>
<dbReference type="Pfam" id="PF00582">
    <property type="entry name" value="Usp"/>
    <property type="match status" value="1"/>
</dbReference>
<name>A0A6J4UMH9_9BACT</name>
<dbReference type="PANTHER" id="PTHR46268">
    <property type="entry name" value="STRESS RESPONSE PROTEIN NHAX"/>
    <property type="match status" value="1"/>
</dbReference>
<dbReference type="InterPro" id="IPR006016">
    <property type="entry name" value="UspA"/>
</dbReference>
<organism evidence="3">
    <name type="scientific">uncultured Thermomicrobiales bacterium</name>
    <dbReference type="NCBI Taxonomy" id="1645740"/>
    <lineage>
        <taxon>Bacteria</taxon>
        <taxon>Pseudomonadati</taxon>
        <taxon>Thermomicrobiota</taxon>
        <taxon>Thermomicrobia</taxon>
        <taxon>Thermomicrobiales</taxon>
        <taxon>environmental samples</taxon>
    </lineage>
</organism>